<evidence type="ECO:0000256" key="1">
    <source>
        <dbReference type="SAM" id="Phobius"/>
    </source>
</evidence>
<feature type="transmembrane region" description="Helical" evidence="1">
    <location>
        <begin position="6"/>
        <end position="23"/>
    </location>
</feature>
<gene>
    <name evidence="2" type="ORF">K227x_35030</name>
</gene>
<dbReference type="AlphaFoldDB" id="A0A517ND88"/>
<dbReference type="KEGG" id="rlc:K227x_35030"/>
<keyword evidence="1" id="KW-0812">Transmembrane</keyword>
<accession>A0A517ND88</accession>
<protein>
    <submittedName>
        <fullName evidence="2">Uncharacterized protein</fullName>
    </submittedName>
</protein>
<dbReference type="OrthoDB" id="278894at2"/>
<name>A0A517ND88_9BACT</name>
<reference evidence="2 3" key="1">
    <citation type="submission" date="2019-02" db="EMBL/GenBank/DDBJ databases">
        <title>Deep-cultivation of Planctomycetes and their phenomic and genomic characterization uncovers novel biology.</title>
        <authorList>
            <person name="Wiegand S."/>
            <person name="Jogler M."/>
            <person name="Boedeker C."/>
            <person name="Pinto D."/>
            <person name="Vollmers J."/>
            <person name="Rivas-Marin E."/>
            <person name="Kohn T."/>
            <person name="Peeters S.H."/>
            <person name="Heuer A."/>
            <person name="Rast P."/>
            <person name="Oberbeckmann S."/>
            <person name="Bunk B."/>
            <person name="Jeske O."/>
            <person name="Meyerdierks A."/>
            <person name="Storesund J.E."/>
            <person name="Kallscheuer N."/>
            <person name="Luecker S."/>
            <person name="Lage O.M."/>
            <person name="Pohl T."/>
            <person name="Merkel B.J."/>
            <person name="Hornburger P."/>
            <person name="Mueller R.-W."/>
            <person name="Bruemmer F."/>
            <person name="Labrenz M."/>
            <person name="Spormann A.M."/>
            <person name="Op den Camp H."/>
            <person name="Overmann J."/>
            <person name="Amann R."/>
            <person name="Jetten M.S.M."/>
            <person name="Mascher T."/>
            <person name="Medema M.H."/>
            <person name="Devos D.P."/>
            <person name="Kaster A.-K."/>
            <person name="Ovreas L."/>
            <person name="Rohde M."/>
            <person name="Galperin M.Y."/>
            <person name="Jogler C."/>
        </authorList>
    </citation>
    <scope>NUCLEOTIDE SEQUENCE [LARGE SCALE GENOMIC DNA]</scope>
    <source>
        <strain evidence="2 3">K22_7</strain>
    </source>
</reference>
<dbReference type="RefSeq" id="WP_145171030.1">
    <property type="nucleotide sequence ID" value="NZ_CP036525.1"/>
</dbReference>
<proteinExistence type="predicted"/>
<keyword evidence="1" id="KW-1133">Transmembrane helix</keyword>
<organism evidence="2 3">
    <name type="scientific">Rubripirellula lacrimiformis</name>
    <dbReference type="NCBI Taxonomy" id="1930273"/>
    <lineage>
        <taxon>Bacteria</taxon>
        <taxon>Pseudomonadati</taxon>
        <taxon>Planctomycetota</taxon>
        <taxon>Planctomycetia</taxon>
        <taxon>Pirellulales</taxon>
        <taxon>Pirellulaceae</taxon>
        <taxon>Rubripirellula</taxon>
    </lineage>
</organism>
<sequence>MIGNLIFQLFSYSVPIVFVALIWKCNARRWTRLARAYRAVDSVVGDATDGAAKRTMQTVILIAGDIGWNSYKGIATVSVTRQGVLLKLMKPFSVFHPPLLIPFGDCHIEPRRWCLIGKTVQYTLRGVSDVKMIIHEDLQDWIESQAASLAIAASNIPGSDKASVALQTTSPLNIHTSVCN</sequence>
<dbReference type="Proteomes" id="UP000318538">
    <property type="component" value="Chromosome"/>
</dbReference>
<evidence type="ECO:0000313" key="2">
    <source>
        <dbReference type="EMBL" id="QDT05105.1"/>
    </source>
</evidence>
<keyword evidence="1" id="KW-0472">Membrane</keyword>
<evidence type="ECO:0000313" key="3">
    <source>
        <dbReference type="Proteomes" id="UP000318538"/>
    </source>
</evidence>
<keyword evidence="3" id="KW-1185">Reference proteome</keyword>
<dbReference type="EMBL" id="CP036525">
    <property type="protein sequence ID" value="QDT05105.1"/>
    <property type="molecule type" value="Genomic_DNA"/>
</dbReference>